<dbReference type="RefSeq" id="WP_051841914.1">
    <property type="nucleotide sequence ID" value="NZ_BNBS01000018.1"/>
</dbReference>
<feature type="region of interest" description="Disordered" evidence="1">
    <location>
        <begin position="116"/>
        <end position="137"/>
    </location>
</feature>
<dbReference type="EMBL" id="BNDW01000019">
    <property type="protein sequence ID" value="GHI22218.1"/>
    <property type="molecule type" value="Genomic_DNA"/>
</dbReference>
<gene>
    <name evidence="3" type="ORF">Shyd_35890</name>
</gene>
<proteinExistence type="predicted"/>
<dbReference type="Gene3D" id="3.30.70.100">
    <property type="match status" value="1"/>
</dbReference>
<dbReference type="PROSITE" id="PS51725">
    <property type="entry name" value="ABM"/>
    <property type="match status" value="1"/>
</dbReference>
<feature type="compositionally biased region" description="Low complexity" evidence="1">
    <location>
        <begin position="117"/>
        <end position="129"/>
    </location>
</feature>
<comment type="caution">
    <text evidence="3">The sequence shown here is derived from an EMBL/GenBank/DDBJ whole genome shotgun (WGS) entry which is preliminary data.</text>
</comment>
<evidence type="ECO:0000259" key="2">
    <source>
        <dbReference type="PROSITE" id="PS51725"/>
    </source>
</evidence>
<keyword evidence="4" id="KW-1185">Reference proteome</keyword>
<feature type="compositionally biased region" description="Low complexity" evidence="1">
    <location>
        <begin position="1"/>
        <end position="16"/>
    </location>
</feature>
<dbReference type="Proteomes" id="UP001052739">
    <property type="component" value="Unassembled WGS sequence"/>
</dbReference>
<feature type="region of interest" description="Disordered" evidence="1">
    <location>
        <begin position="1"/>
        <end position="21"/>
    </location>
</feature>
<organism evidence="3 4">
    <name type="scientific">Streptomyces hydrogenans</name>
    <dbReference type="NCBI Taxonomy" id="1873719"/>
    <lineage>
        <taxon>Bacteria</taxon>
        <taxon>Bacillati</taxon>
        <taxon>Actinomycetota</taxon>
        <taxon>Actinomycetes</taxon>
        <taxon>Kitasatosporales</taxon>
        <taxon>Streptomycetaceae</taxon>
        <taxon>Streptomyces</taxon>
    </lineage>
</organism>
<name>A0ABQ3PB39_9ACTN</name>
<accession>A0ABQ3PB39</accession>
<reference evidence="3" key="1">
    <citation type="submission" date="2024-05" db="EMBL/GenBank/DDBJ databases">
        <title>Whole genome shotgun sequence of Streptomyces hydrogenans NBRC 13475.</title>
        <authorList>
            <person name="Komaki H."/>
            <person name="Tamura T."/>
        </authorList>
    </citation>
    <scope>NUCLEOTIDE SEQUENCE</scope>
    <source>
        <strain evidence="3">NBRC 13475</strain>
    </source>
</reference>
<evidence type="ECO:0000313" key="3">
    <source>
        <dbReference type="EMBL" id="GHI22218.1"/>
    </source>
</evidence>
<evidence type="ECO:0000313" key="4">
    <source>
        <dbReference type="Proteomes" id="UP001052739"/>
    </source>
</evidence>
<feature type="domain" description="ABM" evidence="2">
    <location>
        <begin position="21"/>
        <end position="113"/>
    </location>
</feature>
<sequence>MSTEPAGPAAPTGASPAAPPAPLQVHVRHRTADADALRAAYAVSRRDLAGTPGLTGLSLLRQTAAPDAWVLVMSWTGRAAYEAWESGPDHKAYRSPMRAFQDRAHPDGHYTVFEGLPGDAVPGADAATPGPVPTPAG</sequence>
<dbReference type="InterPro" id="IPR011008">
    <property type="entry name" value="Dimeric_a/b-barrel"/>
</dbReference>
<evidence type="ECO:0000256" key="1">
    <source>
        <dbReference type="SAM" id="MobiDB-lite"/>
    </source>
</evidence>
<protein>
    <recommendedName>
        <fullName evidence="2">ABM domain-containing protein</fullName>
    </recommendedName>
</protein>
<dbReference type="InterPro" id="IPR007138">
    <property type="entry name" value="ABM_dom"/>
</dbReference>
<dbReference type="SUPFAM" id="SSF54909">
    <property type="entry name" value="Dimeric alpha+beta barrel"/>
    <property type="match status" value="1"/>
</dbReference>
<dbReference type="Pfam" id="PF03992">
    <property type="entry name" value="ABM"/>
    <property type="match status" value="1"/>
</dbReference>